<evidence type="ECO:0000313" key="4">
    <source>
        <dbReference type="EMBL" id="QIE60836.1"/>
    </source>
</evidence>
<dbReference type="Gene3D" id="3.40.630.30">
    <property type="match status" value="1"/>
</dbReference>
<proteinExistence type="predicted"/>
<feature type="domain" description="N-acetyltransferase" evidence="3">
    <location>
        <begin position="1"/>
        <end position="148"/>
    </location>
</feature>
<keyword evidence="2" id="KW-0012">Acyltransferase</keyword>
<dbReference type="PANTHER" id="PTHR43877">
    <property type="entry name" value="AMINOALKYLPHOSPHONATE N-ACETYLTRANSFERASE-RELATED-RELATED"/>
    <property type="match status" value="1"/>
</dbReference>
<evidence type="ECO:0000259" key="3">
    <source>
        <dbReference type="PROSITE" id="PS51186"/>
    </source>
</evidence>
<dbReference type="PANTHER" id="PTHR43877:SF2">
    <property type="entry name" value="AMINOALKYLPHOSPHONATE N-ACETYLTRANSFERASE-RELATED"/>
    <property type="match status" value="1"/>
</dbReference>
<dbReference type="GO" id="GO:0016747">
    <property type="term" value="F:acyltransferase activity, transferring groups other than amino-acyl groups"/>
    <property type="evidence" value="ECO:0007669"/>
    <property type="project" value="InterPro"/>
</dbReference>
<name>A0A6G6GQH5_9FLAO</name>
<dbReference type="SUPFAM" id="SSF55729">
    <property type="entry name" value="Acyl-CoA N-acyltransferases (Nat)"/>
    <property type="match status" value="1"/>
</dbReference>
<sequence>MIFKRVPTHQVDFINLVKQLDTTLAETDGDEHEFYHQFNGLDTLKHRLVGYHEEIPVAIGAIKELTPTCVEVKRMFTVPEYRGQGIGSRLLTELELWAKELDYEKSALETGKRQPDAIALYEKNGYARIQNYGQYKGQENSVCFEKLL</sequence>
<keyword evidence="1 4" id="KW-0808">Transferase</keyword>
<dbReference type="Proteomes" id="UP000505306">
    <property type="component" value="Chromosome"/>
</dbReference>
<reference evidence="4 5" key="1">
    <citation type="submission" date="2020-02" db="EMBL/GenBank/DDBJ databases">
        <title>Complete genome sequence of Flavobacteriaceae bacterium.</title>
        <authorList>
            <person name="Kim S.-J."/>
            <person name="Kim Y.-S."/>
            <person name="Kim K.-H."/>
        </authorList>
    </citation>
    <scope>NUCLEOTIDE SEQUENCE [LARGE SCALE GENOMIC DNA]</scope>
    <source>
        <strain evidence="4 5">RR4-40</strain>
    </source>
</reference>
<evidence type="ECO:0000256" key="1">
    <source>
        <dbReference type="ARBA" id="ARBA00022679"/>
    </source>
</evidence>
<dbReference type="InterPro" id="IPR050832">
    <property type="entry name" value="Bact_Acetyltransf"/>
</dbReference>
<dbReference type="Pfam" id="PF00583">
    <property type="entry name" value="Acetyltransf_1"/>
    <property type="match status" value="1"/>
</dbReference>
<dbReference type="EMBL" id="CP049057">
    <property type="protein sequence ID" value="QIE60836.1"/>
    <property type="molecule type" value="Genomic_DNA"/>
</dbReference>
<dbReference type="CDD" id="cd04301">
    <property type="entry name" value="NAT_SF"/>
    <property type="match status" value="1"/>
</dbReference>
<dbReference type="KEGG" id="mgel:G5B37_00310"/>
<accession>A0A6G6GQH5</accession>
<dbReference type="InterPro" id="IPR016181">
    <property type="entry name" value="Acyl_CoA_acyltransferase"/>
</dbReference>
<organism evidence="4 5">
    <name type="scientific">Rasiella rasia</name>
    <dbReference type="NCBI Taxonomy" id="2744027"/>
    <lineage>
        <taxon>Bacteria</taxon>
        <taxon>Pseudomonadati</taxon>
        <taxon>Bacteroidota</taxon>
        <taxon>Flavobacteriia</taxon>
        <taxon>Flavobacteriales</taxon>
        <taxon>Flavobacteriaceae</taxon>
        <taxon>Rasiella</taxon>
    </lineage>
</organism>
<gene>
    <name evidence="4" type="ORF">G5B37_00310</name>
</gene>
<dbReference type="InterPro" id="IPR000182">
    <property type="entry name" value="GNAT_dom"/>
</dbReference>
<dbReference type="PROSITE" id="PS51186">
    <property type="entry name" value="GNAT"/>
    <property type="match status" value="1"/>
</dbReference>
<dbReference type="AlphaFoldDB" id="A0A6G6GQH5"/>
<evidence type="ECO:0000313" key="5">
    <source>
        <dbReference type="Proteomes" id="UP000505306"/>
    </source>
</evidence>
<protein>
    <submittedName>
        <fullName evidence="4">GNAT family N-acetyltransferase</fullName>
    </submittedName>
</protein>
<keyword evidence="5" id="KW-1185">Reference proteome</keyword>
<evidence type="ECO:0000256" key="2">
    <source>
        <dbReference type="ARBA" id="ARBA00023315"/>
    </source>
</evidence>